<feature type="transmembrane region" description="Helical" evidence="5">
    <location>
        <begin position="73"/>
        <end position="97"/>
    </location>
</feature>
<feature type="transmembrane region" description="Helical" evidence="5">
    <location>
        <begin position="378"/>
        <end position="400"/>
    </location>
</feature>
<feature type="domain" description="Major facilitator superfamily (MFS) profile" evidence="6">
    <location>
        <begin position="75"/>
        <end position="499"/>
    </location>
</feature>
<evidence type="ECO:0000256" key="3">
    <source>
        <dbReference type="ARBA" id="ARBA00022989"/>
    </source>
</evidence>
<name>A0A6A6EK73_9PEZI</name>
<dbReference type="InterPro" id="IPR011701">
    <property type="entry name" value="MFS"/>
</dbReference>
<dbReference type="PANTHER" id="PTHR23502">
    <property type="entry name" value="MAJOR FACILITATOR SUPERFAMILY"/>
    <property type="match status" value="1"/>
</dbReference>
<feature type="transmembrane region" description="Helical" evidence="5">
    <location>
        <begin position="170"/>
        <end position="188"/>
    </location>
</feature>
<dbReference type="InterPro" id="IPR036259">
    <property type="entry name" value="MFS_trans_sf"/>
</dbReference>
<feature type="transmembrane region" description="Helical" evidence="5">
    <location>
        <begin position="112"/>
        <end position="129"/>
    </location>
</feature>
<sequence>MASKEDIDLNPPVHNEDLAHAATHATYFEKDEAVLLSEEHRQYLLNRHGTLDLDLLSTMGDADLYNWTSWKKIANLILVAFHACMATFTAASIIPAYEDIAEDLGVSLQRTSYLTSVQIAIIGGAPLFWRPLSTRFGRRPIFIISLIGSLVFNIGCAKTASYGSMMTCRAFVAFFISPASAIGGAVVVETFFKKDRATYMGIWTVMITLGVPLAPFVFGFVAYHVGYRWIYWILALINGGQLILYIFLGPETRFIRRGAQHVGPAIKESYFKFRRIDSTPFSIIEFISPLRMAKYPCVMIPAVAYTMVFLFASVLITVEIPQLFAEKFRFNAEQLGLQFLGIIIGSIIGEQIGGHASDYWMSRRSKKIAKYPAPEFRLWLGYIGYLLSICGVIVFLVRIQQAPEGHWDVTPVIGAGIAAAGNQIVTTVLITYAVDCYHDEAASIGVFISFVRQVWGFIGPFWFPQMFENVGIANSAGVTTALLVAVSFIPTIFLQWKGYSLRGEMSART</sequence>
<dbReference type="InterPro" id="IPR020846">
    <property type="entry name" value="MFS_dom"/>
</dbReference>
<comment type="subcellular location">
    <subcellularLocation>
        <location evidence="1">Membrane</location>
        <topology evidence="1">Multi-pass membrane protein</topology>
    </subcellularLocation>
</comment>
<dbReference type="EMBL" id="ML994617">
    <property type="protein sequence ID" value="KAF2191545.1"/>
    <property type="molecule type" value="Genomic_DNA"/>
</dbReference>
<reference evidence="7" key="1">
    <citation type="journal article" date="2020" name="Stud. Mycol.">
        <title>101 Dothideomycetes genomes: a test case for predicting lifestyles and emergence of pathogens.</title>
        <authorList>
            <person name="Haridas S."/>
            <person name="Albert R."/>
            <person name="Binder M."/>
            <person name="Bloem J."/>
            <person name="Labutti K."/>
            <person name="Salamov A."/>
            <person name="Andreopoulos B."/>
            <person name="Baker S."/>
            <person name="Barry K."/>
            <person name="Bills G."/>
            <person name="Bluhm B."/>
            <person name="Cannon C."/>
            <person name="Castanera R."/>
            <person name="Culley D."/>
            <person name="Daum C."/>
            <person name="Ezra D."/>
            <person name="Gonzalez J."/>
            <person name="Henrissat B."/>
            <person name="Kuo A."/>
            <person name="Liang C."/>
            <person name="Lipzen A."/>
            <person name="Lutzoni F."/>
            <person name="Magnuson J."/>
            <person name="Mondo S."/>
            <person name="Nolan M."/>
            <person name="Ohm R."/>
            <person name="Pangilinan J."/>
            <person name="Park H.-J."/>
            <person name="Ramirez L."/>
            <person name="Alfaro M."/>
            <person name="Sun H."/>
            <person name="Tritt A."/>
            <person name="Yoshinaga Y."/>
            <person name="Zwiers L.-H."/>
            <person name="Turgeon B."/>
            <person name="Goodwin S."/>
            <person name="Spatafora J."/>
            <person name="Crous P."/>
            <person name="Grigoriev I."/>
        </authorList>
    </citation>
    <scope>NUCLEOTIDE SEQUENCE</scope>
    <source>
        <strain evidence="7">CBS 207.26</strain>
    </source>
</reference>
<evidence type="ECO:0000259" key="6">
    <source>
        <dbReference type="PROSITE" id="PS50850"/>
    </source>
</evidence>
<dbReference type="Proteomes" id="UP000800200">
    <property type="component" value="Unassembled WGS sequence"/>
</dbReference>
<evidence type="ECO:0000256" key="1">
    <source>
        <dbReference type="ARBA" id="ARBA00004141"/>
    </source>
</evidence>
<keyword evidence="4 5" id="KW-0472">Membrane</keyword>
<evidence type="ECO:0000256" key="4">
    <source>
        <dbReference type="ARBA" id="ARBA00023136"/>
    </source>
</evidence>
<dbReference type="SUPFAM" id="SSF103473">
    <property type="entry name" value="MFS general substrate transporter"/>
    <property type="match status" value="1"/>
</dbReference>
<feature type="transmembrane region" description="Helical" evidence="5">
    <location>
        <begin position="229"/>
        <end position="248"/>
    </location>
</feature>
<feature type="transmembrane region" description="Helical" evidence="5">
    <location>
        <begin position="412"/>
        <end position="434"/>
    </location>
</feature>
<accession>A0A6A6EK73</accession>
<feature type="transmembrane region" description="Helical" evidence="5">
    <location>
        <begin position="336"/>
        <end position="357"/>
    </location>
</feature>
<evidence type="ECO:0000313" key="7">
    <source>
        <dbReference type="EMBL" id="KAF2191545.1"/>
    </source>
</evidence>
<dbReference type="GO" id="GO:0005886">
    <property type="term" value="C:plasma membrane"/>
    <property type="evidence" value="ECO:0007669"/>
    <property type="project" value="TreeGrafter"/>
</dbReference>
<protein>
    <submittedName>
        <fullName evidence="7">MFS general substrate transporter</fullName>
    </submittedName>
</protein>
<dbReference type="PANTHER" id="PTHR23502:SF2">
    <property type="entry name" value="TRANSPORTER, PUTATIVE (AFU_ORTHOLOGUE AFUA_2G08910)-RELATED"/>
    <property type="match status" value="1"/>
</dbReference>
<feature type="transmembrane region" description="Helical" evidence="5">
    <location>
        <begin position="295"/>
        <end position="316"/>
    </location>
</feature>
<feature type="transmembrane region" description="Helical" evidence="5">
    <location>
        <begin position="475"/>
        <end position="496"/>
    </location>
</feature>
<proteinExistence type="predicted"/>
<evidence type="ECO:0000313" key="8">
    <source>
        <dbReference type="Proteomes" id="UP000800200"/>
    </source>
</evidence>
<feature type="transmembrane region" description="Helical" evidence="5">
    <location>
        <begin position="200"/>
        <end position="223"/>
    </location>
</feature>
<feature type="transmembrane region" description="Helical" evidence="5">
    <location>
        <begin position="141"/>
        <end position="164"/>
    </location>
</feature>
<evidence type="ECO:0000256" key="5">
    <source>
        <dbReference type="SAM" id="Phobius"/>
    </source>
</evidence>
<dbReference type="PROSITE" id="PS50850">
    <property type="entry name" value="MFS"/>
    <property type="match status" value="1"/>
</dbReference>
<keyword evidence="8" id="KW-1185">Reference proteome</keyword>
<dbReference type="OrthoDB" id="2585655at2759"/>
<keyword evidence="3 5" id="KW-1133">Transmembrane helix</keyword>
<dbReference type="AlphaFoldDB" id="A0A6A6EK73"/>
<gene>
    <name evidence="7" type="ORF">K469DRAFT_736244</name>
</gene>
<dbReference type="Pfam" id="PF07690">
    <property type="entry name" value="MFS_1"/>
    <property type="match status" value="1"/>
</dbReference>
<keyword evidence="2 5" id="KW-0812">Transmembrane</keyword>
<dbReference type="GO" id="GO:0022857">
    <property type="term" value="F:transmembrane transporter activity"/>
    <property type="evidence" value="ECO:0007669"/>
    <property type="project" value="InterPro"/>
</dbReference>
<evidence type="ECO:0000256" key="2">
    <source>
        <dbReference type="ARBA" id="ARBA00022692"/>
    </source>
</evidence>
<organism evidence="7 8">
    <name type="scientific">Zopfia rhizophila CBS 207.26</name>
    <dbReference type="NCBI Taxonomy" id="1314779"/>
    <lineage>
        <taxon>Eukaryota</taxon>
        <taxon>Fungi</taxon>
        <taxon>Dikarya</taxon>
        <taxon>Ascomycota</taxon>
        <taxon>Pezizomycotina</taxon>
        <taxon>Dothideomycetes</taxon>
        <taxon>Dothideomycetes incertae sedis</taxon>
        <taxon>Zopfiaceae</taxon>
        <taxon>Zopfia</taxon>
    </lineage>
</organism>
<feature type="transmembrane region" description="Helical" evidence="5">
    <location>
        <begin position="441"/>
        <end position="463"/>
    </location>
</feature>
<dbReference type="FunFam" id="1.20.1250.20:FF:000318">
    <property type="entry name" value="MFS multidrug transporter, putative"/>
    <property type="match status" value="1"/>
</dbReference>
<dbReference type="Gene3D" id="1.20.1250.20">
    <property type="entry name" value="MFS general substrate transporter like domains"/>
    <property type="match status" value="1"/>
</dbReference>